<dbReference type="HOGENOM" id="CLU_188578_0_0_1"/>
<dbReference type="AlphaFoldDB" id="W4KJ14"/>
<dbReference type="OrthoDB" id="2155101at2759"/>
<sequence length="76" mass="8679">MAPLLSRGLDPLLGVFTGIVAYYLYENNPRTAVPPDQKLDVLLRWKFDKMKAERSTKQSEDTDLIDWKQLASEGSH</sequence>
<dbReference type="KEGG" id="hir:HETIRDRAFT_100583"/>
<dbReference type="Proteomes" id="UP000030671">
    <property type="component" value="Unassembled WGS sequence"/>
</dbReference>
<dbReference type="RefSeq" id="XP_009542651.1">
    <property type="nucleotide sequence ID" value="XM_009544356.1"/>
</dbReference>
<keyword evidence="2" id="KW-1185">Reference proteome</keyword>
<organism evidence="1 2">
    <name type="scientific">Heterobasidion irregulare (strain TC 32-1)</name>
    <dbReference type="NCBI Taxonomy" id="747525"/>
    <lineage>
        <taxon>Eukaryota</taxon>
        <taxon>Fungi</taxon>
        <taxon>Dikarya</taxon>
        <taxon>Basidiomycota</taxon>
        <taxon>Agaricomycotina</taxon>
        <taxon>Agaricomycetes</taxon>
        <taxon>Russulales</taxon>
        <taxon>Bondarzewiaceae</taxon>
        <taxon>Heterobasidion</taxon>
        <taxon>Heterobasidion annosum species complex</taxon>
    </lineage>
</organism>
<evidence type="ECO:0000313" key="2">
    <source>
        <dbReference type="Proteomes" id="UP000030671"/>
    </source>
</evidence>
<dbReference type="GO" id="GO:0009306">
    <property type="term" value="P:protein secretion"/>
    <property type="evidence" value="ECO:0007669"/>
    <property type="project" value="InterPro"/>
</dbReference>
<accession>W4KJ14</accession>
<gene>
    <name evidence="1" type="ORF">HETIRDRAFT_100583</name>
</gene>
<name>W4KJ14_HETIT</name>
<dbReference type="PANTHER" id="PTHR28011">
    <property type="entry name" value="NON-CLASSICAL EXPORT PROTEIN 1"/>
    <property type="match status" value="1"/>
</dbReference>
<protein>
    <submittedName>
        <fullName evidence="1">Uncharacterized protein</fullName>
    </submittedName>
</protein>
<proteinExistence type="predicted"/>
<dbReference type="InterPro" id="IPR024242">
    <property type="entry name" value="NCE101"/>
</dbReference>
<dbReference type="EMBL" id="KI925455">
    <property type="protein sequence ID" value="ETW85832.1"/>
    <property type="molecule type" value="Genomic_DNA"/>
</dbReference>
<dbReference type="Pfam" id="PF11654">
    <property type="entry name" value="NCE101"/>
    <property type="match status" value="1"/>
</dbReference>
<dbReference type="eggNOG" id="ENOG502R4IS">
    <property type="taxonomic scope" value="Eukaryota"/>
</dbReference>
<dbReference type="GeneID" id="20665699"/>
<dbReference type="InParanoid" id="W4KJ14"/>
<reference evidence="1 2" key="1">
    <citation type="journal article" date="2012" name="New Phytol.">
        <title>Insight into trade-off between wood decay and parasitism from the genome of a fungal forest pathogen.</title>
        <authorList>
            <person name="Olson A."/>
            <person name="Aerts A."/>
            <person name="Asiegbu F."/>
            <person name="Belbahri L."/>
            <person name="Bouzid O."/>
            <person name="Broberg A."/>
            <person name="Canback B."/>
            <person name="Coutinho P.M."/>
            <person name="Cullen D."/>
            <person name="Dalman K."/>
            <person name="Deflorio G."/>
            <person name="van Diepen L.T."/>
            <person name="Dunand C."/>
            <person name="Duplessis S."/>
            <person name="Durling M."/>
            <person name="Gonthier P."/>
            <person name="Grimwood J."/>
            <person name="Fossdal C.G."/>
            <person name="Hansson D."/>
            <person name="Henrissat B."/>
            <person name="Hietala A."/>
            <person name="Himmelstrand K."/>
            <person name="Hoffmeister D."/>
            <person name="Hogberg N."/>
            <person name="James T.Y."/>
            <person name="Karlsson M."/>
            <person name="Kohler A."/>
            <person name="Kues U."/>
            <person name="Lee Y.H."/>
            <person name="Lin Y.C."/>
            <person name="Lind M."/>
            <person name="Lindquist E."/>
            <person name="Lombard V."/>
            <person name="Lucas S."/>
            <person name="Lunden K."/>
            <person name="Morin E."/>
            <person name="Murat C."/>
            <person name="Park J."/>
            <person name="Raffaello T."/>
            <person name="Rouze P."/>
            <person name="Salamov A."/>
            <person name="Schmutz J."/>
            <person name="Solheim H."/>
            <person name="Stahlberg J."/>
            <person name="Velez H."/>
            <person name="de Vries R.P."/>
            <person name="Wiebenga A."/>
            <person name="Woodward S."/>
            <person name="Yakovlev I."/>
            <person name="Garbelotto M."/>
            <person name="Martin F."/>
            <person name="Grigoriev I.V."/>
            <person name="Stenlid J."/>
        </authorList>
    </citation>
    <scope>NUCLEOTIDE SEQUENCE [LARGE SCALE GENOMIC DNA]</scope>
    <source>
        <strain evidence="1 2">TC 32-1</strain>
    </source>
</reference>
<dbReference type="STRING" id="747525.W4KJ14"/>
<dbReference type="PANTHER" id="PTHR28011:SF1">
    <property type="entry name" value="NON-CLASSICAL EXPORT PROTEIN 1"/>
    <property type="match status" value="1"/>
</dbReference>
<evidence type="ECO:0000313" key="1">
    <source>
        <dbReference type="EMBL" id="ETW85832.1"/>
    </source>
</evidence>